<gene>
    <name evidence="1" type="ORF">LCGC14_1758130</name>
</gene>
<sequence>MRSSHAITGGLIWAVVLAVAWTGIAAAQEAAPAPAPATPVAPAAAPGEPDEKLKDLWTNFLHYILLARPEAAMSYGKAILDANPDPRQVYYLSVRSDKSGVTLATGRGMTQLTPIVEKISALIVQGARDVRKDTDEIERWIKMLEGTPRQFLMGTERLVNSAEYAVPQLIAAMENPRTSASLRERITTILPRLGKDAVRPLSESLQSKDPYVREVVARTLGKIGYGHAAPYLKEMAERKGMLARIAHVANGALASCAGRKALSKPVAELFYDLADKYYSRAESLGPDSRYETSNVWYWQEGLGLTYKIVPRVIFNEVYAMRAAQAALVHDAKFDPAIPLWIAANIRKESNLLVENARRTAANLPAAKDPTHPDDEPAAAYYALAGSAKYLQAVLARALKENDLAVATGAISALKRTAGTKNLVAVLDDQGGAQPLVAAMGSPSRLVRYMAAEIIAARPAKRFTGWHLVVPVLIESLRQSGTPIAVLADPVLDRRNEIKDLIRTAGGEVVDADNFGKALQAARDGAGADVAFIATDVTGPGFR</sequence>
<accession>A0A0F9JGZ6</accession>
<evidence type="ECO:0000313" key="1">
    <source>
        <dbReference type="EMBL" id="KKM05041.1"/>
    </source>
</evidence>
<dbReference type="EMBL" id="LAZR01016316">
    <property type="protein sequence ID" value="KKM05041.1"/>
    <property type="molecule type" value="Genomic_DNA"/>
</dbReference>
<proteinExistence type="predicted"/>
<dbReference type="Pfam" id="PF13646">
    <property type="entry name" value="HEAT_2"/>
    <property type="match status" value="1"/>
</dbReference>
<reference evidence="1" key="1">
    <citation type="journal article" date="2015" name="Nature">
        <title>Complex archaea that bridge the gap between prokaryotes and eukaryotes.</title>
        <authorList>
            <person name="Spang A."/>
            <person name="Saw J.H."/>
            <person name="Jorgensen S.L."/>
            <person name="Zaremba-Niedzwiedzka K."/>
            <person name="Martijn J."/>
            <person name="Lind A.E."/>
            <person name="van Eijk R."/>
            <person name="Schleper C."/>
            <person name="Guy L."/>
            <person name="Ettema T.J."/>
        </authorList>
    </citation>
    <scope>NUCLEOTIDE SEQUENCE</scope>
</reference>
<name>A0A0F9JGZ6_9ZZZZ</name>
<dbReference type="AlphaFoldDB" id="A0A0F9JGZ6"/>
<protein>
    <submittedName>
        <fullName evidence="1">Uncharacterized protein</fullName>
    </submittedName>
</protein>
<organism evidence="1">
    <name type="scientific">marine sediment metagenome</name>
    <dbReference type="NCBI Taxonomy" id="412755"/>
    <lineage>
        <taxon>unclassified sequences</taxon>
        <taxon>metagenomes</taxon>
        <taxon>ecological metagenomes</taxon>
    </lineage>
</organism>
<feature type="non-terminal residue" evidence="1">
    <location>
        <position position="542"/>
    </location>
</feature>
<dbReference type="Gene3D" id="1.25.10.10">
    <property type="entry name" value="Leucine-rich Repeat Variant"/>
    <property type="match status" value="1"/>
</dbReference>
<dbReference type="InterPro" id="IPR016024">
    <property type="entry name" value="ARM-type_fold"/>
</dbReference>
<dbReference type="InterPro" id="IPR011989">
    <property type="entry name" value="ARM-like"/>
</dbReference>
<comment type="caution">
    <text evidence="1">The sequence shown here is derived from an EMBL/GenBank/DDBJ whole genome shotgun (WGS) entry which is preliminary data.</text>
</comment>
<dbReference type="SUPFAM" id="SSF48371">
    <property type="entry name" value="ARM repeat"/>
    <property type="match status" value="1"/>
</dbReference>